<evidence type="ECO:0000256" key="10">
    <source>
        <dbReference type="ARBA" id="ARBA00023027"/>
    </source>
</evidence>
<dbReference type="PROSITE" id="PS50025">
    <property type="entry name" value="LAM_G_DOMAIN"/>
    <property type="match status" value="6"/>
</dbReference>
<evidence type="ECO:0000259" key="20">
    <source>
        <dbReference type="PROSITE" id="PS50025"/>
    </source>
</evidence>
<evidence type="ECO:0000256" key="13">
    <source>
        <dbReference type="ARBA" id="ARBA00023157"/>
    </source>
</evidence>
<protein>
    <recommendedName>
        <fullName evidence="4">NADH dehydrogenase [ubiquinone] iron-sulfur protein 3, mitochondrial</fullName>
    </recommendedName>
</protein>
<evidence type="ECO:0000256" key="3">
    <source>
        <dbReference type="ARBA" id="ARBA00007569"/>
    </source>
</evidence>
<feature type="domain" description="Laminin G" evidence="20">
    <location>
        <begin position="266"/>
        <end position="457"/>
    </location>
</feature>
<dbReference type="Gene3D" id="2.60.120.200">
    <property type="match status" value="6"/>
</dbReference>
<dbReference type="NCBIfam" id="TIGR01961">
    <property type="entry name" value="NuoC_fam"/>
    <property type="match status" value="1"/>
</dbReference>
<dbReference type="CDD" id="cd00110">
    <property type="entry name" value="LamG"/>
    <property type="match status" value="6"/>
</dbReference>
<feature type="domain" description="Laminin G" evidence="20">
    <location>
        <begin position="489"/>
        <end position="671"/>
    </location>
</feature>
<keyword evidence="11" id="KW-0830">Ubiquinone</keyword>
<accession>A0A9R1U135</accession>
<feature type="signal peptide" evidence="19">
    <location>
        <begin position="1"/>
        <end position="16"/>
    </location>
</feature>
<evidence type="ECO:0000256" key="19">
    <source>
        <dbReference type="SAM" id="SignalP"/>
    </source>
</evidence>
<feature type="compositionally biased region" description="Basic and acidic residues" evidence="17">
    <location>
        <begin position="1383"/>
        <end position="1394"/>
    </location>
</feature>
<feature type="domain" description="Laminin G" evidence="20">
    <location>
        <begin position="715"/>
        <end position="883"/>
    </location>
</feature>
<dbReference type="RefSeq" id="XP_011303758.1">
    <property type="nucleotide sequence ID" value="XM_011305456.1"/>
</dbReference>
<comment type="subcellular location">
    <subcellularLocation>
        <location evidence="2">Membrane</location>
    </subcellularLocation>
    <subcellularLocation>
        <location evidence="1">Mitochondrion</location>
    </subcellularLocation>
</comment>
<evidence type="ECO:0000259" key="21">
    <source>
        <dbReference type="PROSITE" id="PS50026"/>
    </source>
</evidence>
<dbReference type="InterPro" id="IPR050372">
    <property type="entry name" value="Neurexin-related_CASP"/>
</dbReference>
<evidence type="ECO:0000256" key="11">
    <source>
        <dbReference type="ARBA" id="ARBA00023075"/>
    </source>
</evidence>
<dbReference type="InterPro" id="IPR037232">
    <property type="entry name" value="NADH_quin_OxRdtase_su_C/D-like"/>
</dbReference>
<dbReference type="InterPro" id="IPR000742">
    <property type="entry name" value="EGF"/>
</dbReference>
<evidence type="ECO:0000256" key="17">
    <source>
        <dbReference type="SAM" id="MobiDB-lite"/>
    </source>
</evidence>
<keyword evidence="7 18" id="KW-0812">Transmembrane</keyword>
<evidence type="ECO:0000256" key="14">
    <source>
        <dbReference type="ARBA" id="ARBA00049551"/>
    </source>
</evidence>
<feature type="transmembrane region" description="Helical" evidence="18">
    <location>
        <begin position="1531"/>
        <end position="1552"/>
    </location>
</feature>
<feature type="chain" id="PRO_5040252772" description="NADH dehydrogenase [ubiquinone] iron-sulfur protein 3, mitochondrial" evidence="19">
    <location>
        <begin position="17"/>
        <end position="1915"/>
    </location>
</feature>
<dbReference type="GO" id="GO:0016651">
    <property type="term" value="F:oxidoreductase activity, acting on NAD(P)H"/>
    <property type="evidence" value="ECO:0007669"/>
    <property type="project" value="InterPro"/>
</dbReference>
<dbReference type="HAMAP" id="MF_01357">
    <property type="entry name" value="NDH1_NuoC"/>
    <property type="match status" value="1"/>
</dbReference>
<dbReference type="GO" id="GO:0016020">
    <property type="term" value="C:membrane"/>
    <property type="evidence" value="ECO:0007669"/>
    <property type="project" value="UniProtKB-SubCell"/>
</dbReference>
<evidence type="ECO:0000256" key="1">
    <source>
        <dbReference type="ARBA" id="ARBA00004173"/>
    </source>
</evidence>
<dbReference type="Pfam" id="PF00008">
    <property type="entry name" value="EGF"/>
    <property type="match status" value="2"/>
</dbReference>
<keyword evidence="13" id="KW-1015">Disulfide bond</keyword>
<feature type="compositionally biased region" description="Polar residues" evidence="17">
    <location>
        <begin position="1447"/>
        <end position="1462"/>
    </location>
</feature>
<feature type="region of interest" description="Disordered" evidence="17">
    <location>
        <begin position="1424"/>
        <end position="1502"/>
    </location>
</feature>
<feature type="compositionally biased region" description="Low complexity" evidence="17">
    <location>
        <begin position="1463"/>
        <end position="1496"/>
    </location>
</feature>
<feature type="compositionally biased region" description="Low complexity" evidence="17">
    <location>
        <begin position="1432"/>
        <end position="1446"/>
    </location>
</feature>
<dbReference type="OrthoDB" id="6275838at2759"/>
<dbReference type="GO" id="GO:0005739">
    <property type="term" value="C:mitochondrion"/>
    <property type="evidence" value="ECO:0007669"/>
    <property type="project" value="UniProtKB-SubCell"/>
</dbReference>
<comment type="catalytic activity">
    <reaction evidence="14">
        <text>a ubiquinone + NADH + 5 H(+)(in) = a ubiquinol + NAD(+) + 4 H(+)(out)</text>
        <dbReference type="Rhea" id="RHEA:29091"/>
        <dbReference type="Rhea" id="RHEA-COMP:9565"/>
        <dbReference type="Rhea" id="RHEA-COMP:9566"/>
        <dbReference type="ChEBI" id="CHEBI:15378"/>
        <dbReference type="ChEBI" id="CHEBI:16389"/>
        <dbReference type="ChEBI" id="CHEBI:17976"/>
        <dbReference type="ChEBI" id="CHEBI:57540"/>
        <dbReference type="ChEBI" id="CHEBI:57945"/>
        <dbReference type="EC" id="7.1.1.2"/>
    </reaction>
</comment>
<keyword evidence="22" id="KW-1185">Reference proteome</keyword>
<dbReference type="KEGG" id="fas:105266942"/>
<dbReference type="GO" id="GO:0008137">
    <property type="term" value="F:NADH dehydrogenase (ubiquinone) activity"/>
    <property type="evidence" value="ECO:0007669"/>
    <property type="project" value="UniProtKB-EC"/>
</dbReference>
<dbReference type="CDD" id="cd00054">
    <property type="entry name" value="EGF_CA"/>
    <property type="match status" value="3"/>
</dbReference>
<name>A0A9R1U135_9HYME</name>
<feature type="domain" description="Laminin G" evidence="20">
    <location>
        <begin position="1127"/>
        <end position="1304"/>
    </location>
</feature>
<dbReference type="SUPFAM" id="SSF49899">
    <property type="entry name" value="Concanavalin A-like lectins/glucanases"/>
    <property type="match status" value="6"/>
</dbReference>
<feature type="region of interest" description="Disordered" evidence="17">
    <location>
        <begin position="1375"/>
        <end position="1412"/>
    </location>
</feature>
<keyword evidence="5 16" id="KW-0813">Transport</keyword>
<feature type="domain" description="Laminin G" evidence="20">
    <location>
        <begin position="16"/>
        <end position="200"/>
    </location>
</feature>
<evidence type="ECO:0000256" key="9">
    <source>
        <dbReference type="ARBA" id="ARBA00022989"/>
    </source>
</evidence>
<evidence type="ECO:0000256" key="15">
    <source>
        <dbReference type="PROSITE-ProRule" id="PRU00076"/>
    </source>
</evidence>
<dbReference type="Pfam" id="PF02210">
    <property type="entry name" value="Laminin_G_2"/>
    <property type="match status" value="6"/>
</dbReference>
<reference evidence="23" key="1">
    <citation type="submission" date="2025-08" db="UniProtKB">
        <authorList>
            <consortium name="RefSeq"/>
        </authorList>
    </citation>
    <scope>IDENTIFICATION</scope>
    <source>
        <strain evidence="23">USDA-PBARC FA_bdor</strain>
        <tissue evidence="23">Whole organism</tissue>
    </source>
</reference>
<keyword evidence="8 16" id="KW-1278">Translocase</keyword>
<feature type="domain" description="EGF-like" evidence="21">
    <location>
        <begin position="221"/>
        <end position="259"/>
    </location>
</feature>
<dbReference type="PROSITE" id="PS00542">
    <property type="entry name" value="COMPLEX1_30K"/>
    <property type="match status" value="1"/>
</dbReference>
<dbReference type="SMART" id="SM00282">
    <property type="entry name" value="LamG"/>
    <property type="match status" value="6"/>
</dbReference>
<dbReference type="FunFam" id="3.30.460.80:FF:000002">
    <property type="entry name" value="NADH dehydrogenase iron-sulfur protein 3, mitochondrial"/>
    <property type="match status" value="1"/>
</dbReference>
<evidence type="ECO:0000256" key="12">
    <source>
        <dbReference type="ARBA" id="ARBA00023136"/>
    </source>
</evidence>
<sequence length="1915" mass="211339">MIARFLLVLLVPTCWSFVLEGTSSSYAQFRKWNTALNGSLEFEFKTEQGNGLLLYADDGGNNDFFEIKLVESALRLRYNLGGGAQIVTVGHDLGDNHWHKVEITRNNENTTLTVDGASATSTSRGKEFEFGKFSSNSDVYIGGMPSWYNNKLTLLALPSVIFEPRFNGVIRNLVYADGEDLVPRRQEIKNRDGKCGGFPCVEAAGQRKSIRSIRNMIASNTTDACETRDPCQHGGICISTDTGPICECRTGDYEGEFCEKDKVPSEASFKGTEYLKVMLSRGDPILSMEESVSLQFKTRQHNGLLFYSGEGLDYLTVSLRDGGAAVSMTLANGRLDLHIKPTRIRFDDNQWHKIIVQRRVQEISSITRFCRLSAIVDSIYAEHAHTAGSFTRLPSKQLLVGGGADPKTLQGAKGITNFVGCLRKVVFKAEGVEMELIEAVKNGATGATAWGRIDFHCREPKSDPVTFTTRDSHLKSSSSSVNGRRLHGATVTFTSPESHLVLPPWKAAESGTISFKLRTNEPNGLVMYSRSGAPARPDLFAFEILDGHLYLHIDLGSGHLKIRASKRRVDNGTWHDVALRRVDRNGRVTVDGETIDFNTPGDSTQLDLDGLLYIGGVGVPFAPLTVPPTLWSGALRQGYVGCMRDLVINGQPVDIAGYAQQQDSGAVRPACRAQSAHCSSQPCMHGGHCLEGWNRFYCDCTATAFTGPTCGKDASILHLNGSQQLTALMPEDSRTQAEEISMRFKTTKPKGLLLATSFENSSDRLQISLEQGVARVRVHIGGREKVLYSGQGLNDDMWHSLRFSRRATSLKFQVDDEPIVRAETQLGRDAILEFRTLHVGGYLHPGEDLPHFVGQLQQVWVNGHSYLEIARSTGNHQSTHQGVTPIIRVTGKFGKRNHPVHHPVTFTSEHAFVGLPVLKAYVETNIYFQFKTRETNGLILFNAGRERDFIAVELVSGHIHYVFDLGDGPIRIRDSSRSRLNDGKWHAVSIGRPAPKRHTLAVDDHVNAVNSQGSNENLDLDGILYIGGVEKSQYAQLPSPILSRQGFEGCLASLDLSGESVDLMSDTVVTSSLVRSGCDVYANMHSGKKCTHDICANHGACVQQWNSYTCDCDMTSFGGPTCNDEAVAYEFGPGRGLITYTFPTDRRPEMKRDTVALGFVTSINDAVLLRMESATSNDYLEIEIVEGNIFAVYNMGTNDHPIGEVGVKVNDNQYHVIRFTRNGANSTLQIDDYDVQSNHPSGNQLTIFNGQSTIQVGGKWSKNKGGVERPFLGIISGLVVNRARILELAAASQDRVVITIRGDVQPLPPGSLLDRTAPLQRMQQTPASGPPGIMDDLIFSGAGSGCAGDDEDEDCTPIYDPNSDDLITPVYVAPTRLPPTAKPKKENIQERPSCDDEEDCEEGSGDPGTTEEVIVTSVTDASSVTFTTQRESSTSHTSTQASTGSTPVSRGTVSTTFTQYNASSTETDSTHTSTTVTPRTTSATTHSTTTTTTRMTDPPPYHPEVYTPGPPIKKYPPTVPSIHTEAAKHTALIIVIIAGALIAIILIILLILKFKNRPDTHYKVDETKNFCQDPNAALLGATGSDQQYNGALKAGTNGSKNGKKCELKEIKEWFLTINSHRSHFLKSIDSESGKFLRVVCNQNNKKYQMMASIILNSARNAVKISLQSLPKRYVSIASTLRSPQGIPENTEETKPTIRKPTIHNLEQVKDFGRYVADCLPKYVQMVQIASGDELEILVAPEGIRPTLSFLRDHHNAQFTQLVDVTAVDVPGRAYRFELIYCLLSIRFNSRIRVKSYTDELTPVDSVCSVFKSANWYEREVWDMYGVFFTDHPDLRRILTDYGFEGHPLRKDFPLSGFVEVRYDDEVKRVVAEPLELAQEFRRFELSAPWEQFPNFRETSSVEEVVPEKPKENPPK</sequence>
<evidence type="ECO:0000313" key="23">
    <source>
        <dbReference type="RefSeq" id="XP_011303758.1"/>
    </source>
</evidence>
<feature type="domain" description="Laminin G" evidence="20">
    <location>
        <begin position="902"/>
        <end position="1078"/>
    </location>
</feature>
<evidence type="ECO:0000256" key="8">
    <source>
        <dbReference type="ARBA" id="ARBA00022967"/>
    </source>
</evidence>
<dbReference type="InterPro" id="IPR020396">
    <property type="entry name" value="NADH_UbQ_OxRdtase_CS"/>
</dbReference>
<dbReference type="InterPro" id="IPR001791">
    <property type="entry name" value="Laminin_G"/>
</dbReference>
<evidence type="ECO:0000256" key="16">
    <source>
        <dbReference type="RuleBase" id="RU003456"/>
    </source>
</evidence>
<evidence type="ECO:0000256" key="4">
    <source>
        <dbReference type="ARBA" id="ARBA00020084"/>
    </source>
</evidence>
<evidence type="ECO:0000256" key="18">
    <source>
        <dbReference type="SAM" id="Phobius"/>
    </source>
</evidence>
<evidence type="ECO:0000256" key="2">
    <source>
        <dbReference type="ARBA" id="ARBA00004370"/>
    </source>
</evidence>
<feature type="domain" description="EGF-like" evidence="21">
    <location>
        <begin position="674"/>
        <end position="711"/>
    </location>
</feature>
<keyword evidence="19" id="KW-0732">Signal</keyword>
<dbReference type="Gene3D" id="3.30.460.80">
    <property type="entry name" value="NADH:ubiquinone oxidoreductase, 30kDa subunit"/>
    <property type="match status" value="1"/>
</dbReference>
<keyword evidence="6 15" id="KW-0245">EGF-like domain</keyword>
<dbReference type="Pfam" id="PF00329">
    <property type="entry name" value="Complex1_30kDa"/>
    <property type="match status" value="1"/>
</dbReference>
<dbReference type="InterPro" id="IPR010218">
    <property type="entry name" value="NADH_DH_suC"/>
</dbReference>
<dbReference type="FunFam" id="2.10.25.10:FF:000015">
    <property type="entry name" value="neurexin-1 isoform X1"/>
    <property type="match status" value="1"/>
</dbReference>
<keyword evidence="12 18" id="KW-0472">Membrane</keyword>
<evidence type="ECO:0000256" key="6">
    <source>
        <dbReference type="ARBA" id="ARBA00022536"/>
    </source>
</evidence>
<dbReference type="CTD" id="42646"/>
<evidence type="ECO:0000256" key="7">
    <source>
        <dbReference type="ARBA" id="ARBA00022692"/>
    </source>
</evidence>
<feature type="compositionally biased region" description="Acidic residues" evidence="17">
    <location>
        <begin position="1395"/>
        <end position="1404"/>
    </location>
</feature>
<dbReference type="SUPFAM" id="SSF143243">
    <property type="entry name" value="Nqo5-like"/>
    <property type="match status" value="1"/>
</dbReference>
<evidence type="ECO:0000313" key="22">
    <source>
        <dbReference type="Proteomes" id="UP000694866"/>
    </source>
</evidence>
<dbReference type="GeneID" id="105266942"/>
<proteinExistence type="inferred from homology"/>
<dbReference type="NCBIfam" id="NF004733">
    <property type="entry name" value="PRK06074.1-5"/>
    <property type="match status" value="1"/>
</dbReference>
<organism evidence="22 23">
    <name type="scientific">Fopius arisanus</name>
    <dbReference type="NCBI Taxonomy" id="64838"/>
    <lineage>
        <taxon>Eukaryota</taxon>
        <taxon>Metazoa</taxon>
        <taxon>Ecdysozoa</taxon>
        <taxon>Arthropoda</taxon>
        <taxon>Hexapoda</taxon>
        <taxon>Insecta</taxon>
        <taxon>Pterygota</taxon>
        <taxon>Neoptera</taxon>
        <taxon>Endopterygota</taxon>
        <taxon>Hymenoptera</taxon>
        <taxon>Apocrita</taxon>
        <taxon>Ichneumonoidea</taxon>
        <taxon>Braconidae</taxon>
        <taxon>Opiinae</taxon>
        <taxon>Fopius</taxon>
    </lineage>
</organism>
<dbReference type="InterPro" id="IPR013320">
    <property type="entry name" value="ConA-like_dom_sf"/>
</dbReference>
<comment type="caution">
    <text evidence="15">Lacks conserved residue(s) required for the propagation of feature annotation.</text>
</comment>
<comment type="similarity">
    <text evidence="3 16">Belongs to the complex I 30 kDa subunit family.</text>
</comment>
<dbReference type="Proteomes" id="UP000694866">
    <property type="component" value="Unplaced"/>
</dbReference>
<dbReference type="InterPro" id="IPR001268">
    <property type="entry name" value="NADH_UbQ_OxRdtase_30kDa_su"/>
</dbReference>
<dbReference type="Gene3D" id="2.10.25.10">
    <property type="entry name" value="Laminin"/>
    <property type="match status" value="3"/>
</dbReference>
<dbReference type="SMART" id="SM00181">
    <property type="entry name" value="EGF"/>
    <property type="match status" value="3"/>
</dbReference>
<evidence type="ECO:0000256" key="5">
    <source>
        <dbReference type="ARBA" id="ARBA00022448"/>
    </source>
</evidence>
<gene>
    <name evidence="23" type="primary">LOC105266942</name>
</gene>
<feature type="domain" description="EGF-like" evidence="21">
    <location>
        <begin position="1086"/>
        <end position="1123"/>
    </location>
</feature>
<dbReference type="PANTHER" id="PTHR15036:SF89">
    <property type="entry name" value="NEUREXIN 1, ISOFORM F"/>
    <property type="match status" value="1"/>
</dbReference>
<dbReference type="PANTHER" id="PTHR15036">
    <property type="entry name" value="PIKACHURIN-LIKE PROTEIN"/>
    <property type="match status" value="1"/>
</dbReference>
<keyword evidence="9 18" id="KW-1133">Transmembrane helix</keyword>
<dbReference type="PROSITE" id="PS50026">
    <property type="entry name" value="EGF_3"/>
    <property type="match status" value="3"/>
</dbReference>
<keyword evidence="10 16" id="KW-0520">NAD</keyword>